<comment type="similarity">
    <text evidence="1">Belongs to the short-chain dehydrogenases/reductases (SDR) family.</text>
</comment>
<dbReference type="Proteomes" id="UP000807785">
    <property type="component" value="Unassembled WGS sequence"/>
</dbReference>
<dbReference type="AlphaFoldDB" id="A0A9D7E2P4"/>
<sequence>MQGPALSQLVEPRRWFGLNRPIRDWQGKRVWIVGASTGIGAALARQLHAAGARLALSARNREKLTQLSAGWSDALFLPLDVTDPPALEQAGKRIIGAWDGIDLVVLNAGSYSAVRAWELESQAARQTVETNLLGVINGVITVLPAMLAQGSGAIAIVGSVAGYRGLPNAIVYGATKSALINLSETLYLDLRPKGVDVFLISPGFVETPLTAQNRFRMPALISADEAARRIVGGFAKGNFEIHFPKRFTLWLKLLELLPYRLYFALVRRFTGL</sequence>
<name>A0A9D7E2P4_9PROT</name>
<keyword evidence="2" id="KW-0560">Oxidoreductase</keyword>
<dbReference type="SUPFAM" id="SSF51735">
    <property type="entry name" value="NAD(P)-binding Rossmann-fold domains"/>
    <property type="match status" value="1"/>
</dbReference>
<evidence type="ECO:0000313" key="4">
    <source>
        <dbReference type="Proteomes" id="UP000807785"/>
    </source>
</evidence>
<evidence type="ECO:0000256" key="2">
    <source>
        <dbReference type="ARBA" id="ARBA00023002"/>
    </source>
</evidence>
<dbReference type="InterPro" id="IPR002347">
    <property type="entry name" value="SDR_fam"/>
</dbReference>
<dbReference type="PANTHER" id="PTHR44196">
    <property type="entry name" value="DEHYDROGENASE/REDUCTASE SDR FAMILY MEMBER 7B"/>
    <property type="match status" value="1"/>
</dbReference>
<evidence type="ECO:0000256" key="1">
    <source>
        <dbReference type="ARBA" id="ARBA00006484"/>
    </source>
</evidence>
<dbReference type="PANTHER" id="PTHR44196:SF1">
    <property type="entry name" value="DEHYDROGENASE_REDUCTASE SDR FAMILY MEMBER 7B"/>
    <property type="match status" value="1"/>
</dbReference>
<proteinExistence type="inferred from homology"/>
<reference evidence="3" key="1">
    <citation type="submission" date="2020-10" db="EMBL/GenBank/DDBJ databases">
        <title>Connecting structure to function with the recovery of over 1000 high-quality activated sludge metagenome-assembled genomes encoding full-length rRNA genes using long-read sequencing.</title>
        <authorList>
            <person name="Singleton C.M."/>
            <person name="Petriglieri F."/>
            <person name="Kristensen J.M."/>
            <person name="Kirkegaard R.H."/>
            <person name="Michaelsen T.Y."/>
            <person name="Andersen M.H."/>
            <person name="Karst S.M."/>
            <person name="Dueholm M.S."/>
            <person name="Nielsen P.H."/>
            <person name="Albertsen M."/>
        </authorList>
    </citation>
    <scope>NUCLEOTIDE SEQUENCE</scope>
    <source>
        <strain evidence="3">Bjer_18-Q3-R1-45_BAT3C.347</strain>
    </source>
</reference>
<dbReference type="EMBL" id="JADJEV010000005">
    <property type="protein sequence ID" value="MBK6975508.1"/>
    <property type="molecule type" value="Genomic_DNA"/>
</dbReference>
<gene>
    <name evidence="3" type="ORF">IPH26_22000</name>
</gene>
<dbReference type="GO" id="GO:0016491">
    <property type="term" value="F:oxidoreductase activity"/>
    <property type="evidence" value="ECO:0007669"/>
    <property type="project" value="UniProtKB-KW"/>
</dbReference>
<protein>
    <submittedName>
        <fullName evidence="3">SDR family NAD(P)-dependent oxidoreductase</fullName>
    </submittedName>
</protein>
<dbReference type="InterPro" id="IPR036291">
    <property type="entry name" value="NAD(P)-bd_dom_sf"/>
</dbReference>
<accession>A0A9D7E2P4</accession>
<dbReference type="Gene3D" id="3.40.50.720">
    <property type="entry name" value="NAD(P)-binding Rossmann-like Domain"/>
    <property type="match status" value="1"/>
</dbReference>
<organism evidence="3 4">
    <name type="scientific">Candidatus Methylophosphatis roskildensis</name>
    <dbReference type="NCBI Taxonomy" id="2899263"/>
    <lineage>
        <taxon>Bacteria</taxon>
        <taxon>Pseudomonadati</taxon>
        <taxon>Pseudomonadota</taxon>
        <taxon>Betaproteobacteria</taxon>
        <taxon>Nitrosomonadales</taxon>
        <taxon>Sterolibacteriaceae</taxon>
        <taxon>Candidatus Methylophosphatis</taxon>
    </lineage>
</organism>
<dbReference type="PRINTS" id="PR00081">
    <property type="entry name" value="GDHRDH"/>
</dbReference>
<evidence type="ECO:0000313" key="3">
    <source>
        <dbReference type="EMBL" id="MBK6975508.1"/>
    </source>
</evidence>
<dbReference type="Pfam" id="PF00106">
    <property type="entry name" value="adh_short"/>
    <property type="match status" value="1"/>
</dbReference>
<comment type="caution">
    <text evidence="3">The sequence shown here is derived from an EMBL/GenBank/DDBJ whole genome shotgun (WGS) entry which is preliminary data.</text>
</comment>
<dbReference type="GO" id="GO:0016020">
    <property type="term" value="C:membrane"/>
    <property type="evidence" value="ECO:0007669"/>
    <property type="project" value="TreeGrafter"/>
</dbReference>